<keyword evidence="8" id="KW-1185">Reference proteome</keyword>
<dbReference type="EMBL" id="BALE01000019">
    <property type="protein sequence ID" value="GAN54405.1"/>
    <property type="molecule type" value="Genomic_DNA"/>
</dbReference>
<evidence type="ECO:0000313" key="7">
    <source>
        <dbReference type="EMBL" id="GAN54405.1"/>
    </source>
</evidence>
<name>A0A0D6MLW1_9PROT</name>
<evidence type="ECO:0000259" key="6">
    <source>
        <dbReference type="Pfam" id="PF02668"/>
    </source>
</evidence>
<dbReference type="RefSeq" id="WP_048848939.1">
    <property type="nucleotide sequence ID" value="NZ_BALE01000019.1"/>
</dbReference>
<dbReference type="SUPFAM" id="SSF51197">
    <property type="entry name" value="Clavaminate synthase-like"/>
    <property type="match status" value="1"/>
</dbReference>
<keyword evidence="4" id="KW-0560">Oxidoreductase</keyword>
<evidence type="ECO:0000256" key="5">
    <source>
        <dbReference type="ARBA" id="ARBA00023004"/>
    </source>
</evidence>
<keyword evidence="5" id="KW-0408">Iron</keyword>
<sequence length="277" mass="31294">MSALTVTPIAGGTGVEITGVDLARSSDAERAAIRDVYDRNPIVVLRDQALSVEDYVTFGEALGELVPHTRLEYTVPGHPEVYVLSNKKQDGKMIGVHLDGLGWHSDGTYLARPLAATTLYALDVPPVGGDTLFADTCRAYDNLPETTKARIEDMVVVYDFIFYMQTRFPDYVVTERQRAENPEVRHRLVRRDAAGRPGLYMSNGSARGIDGMSDEEGRAFLRELTDFVTRPEQVYRHQWRAGDLVIWNNLQTMHSATMYDDQRYERLLHRLWVKAEG</sequence>
<dbReference type="OrthoDB" id="7346227at2"/>
<dbReference type="InterPro" id="IPR042098">
    <property type="entry name" value="TauD-like_sf"/>
</dbReference>
<protein>
    <submittedName>
        <fullName evidence="7">Taurine catabolism dioxygenase TauD/TfdA</fullName>
    </submittedName>
</protein>
<dbReference type="STRING" id="1231623.Tasa_019_090"/>
<evidence type="ECO:0000256" key="2">
    <source>
        <dbReference type="ARBA" id="ARBA00022723"/>
    </source>
</evidence>
<dbReference type="Pfam" id="PF02668">
    <property type="entry name" value="TauD"/>
    <property type="match status" value="1"/>
</dbReference>
<dbReference type="InterPro" id="IPR003819">
    <property type="entry name" value="TauD/TfdA-like"/>
</dbReference>
<dbReference type="PANTHER" id="PTHR43779">
    <property type="entry name" value="DIOXYGENASE RV0097-RELATED"/>
    <property type="match status" value="1"/>
</dbReference>
<gene>
    <name evidence="7" type="ORF">Tasa_019_090</name>
</gene>
<dbReference type="InterPro" id="IPR051178">
    <property type="entry name" value="TfdA_dioxygenase"/>
</dbReference>
<proteinExistence type="inferred from homology"/>
<keyword evidence="3 7" id="KW-0223">Dioxygenase</keyword>
<dbReference type="PANTHER" id="PTHR43779:SF3">
    <property type="entry name" value="(3R)-3-[(CARBOXYMETHYL)AMINO]FATTY ACID OXYGENASE_DECARBOXYLASE"/>
    <property type="match status" value="1"/>
</dbReference>
<keyword evidence="2" id="KW-0479">Metal-binding</keyword>
<organism evidence="7 8">
    <name type="scientific">Tanticharoenia sakaeratensis NBRC 103193</name>
    <dbReference type="NCBI Taxonomy" id="1231623"/>
    <lineage>
        <taxon>Bacteria</taxon>
        <taxon>Pseudomonadati</taxon>
        <taxon>Pseudomonadota</taxon>
        <taxon>Alphaproteobacteria</taxon>
        <taxon>Acetobacterales</taxon>
        <taxon>Acetobacteraceae</taxon>
        <taxon>Tanticharoenia</taxon>
    </lineage>
</organism>
<accession>A0A0D6MLW1</accession>
<reference evidence="7 8" key="1">
    <citation type="submission" date="2012-10" db="EMBL/GenBank/DDBJ databases">
        <title>Genome sequencing of Tanticharoenia sakaeratensis NBRC 103193.</title>
        <authorList>
            <person name="Azuma Y."/>
            <person name="Hadano H."/>
            <person name="Hirakawa H."/>
            <person name="Matsushita K."/>
        </authorList>
    </citation>
    <scope>NUCLEOTIDE SEQUENCE [LARGE SCALE GENOMIC DNA]</scope>
    <source>
        <strain evidence="7 8">NBRC 103193</strain>
    </source>
</reference>
<comment type="similarity">
    <text evidence="1">Belongs to the TfdA dioxygenase family.</text>
</comment>
<dbReference type="GO" id="GO:0016706">
    <property type="term" value="F:2-oxoglutarate-dependent dioxygenase activity"/>
    <property type="evidence" value="ECO:0007669"/>
    <property type="project" value="UniProtKB-ARBA"/>
</dbReference>
<evidence type="ECO:0000313" key="8">
    <source>
        <dbReference type="Proteomes" id="UP000032679"/>
    </source>
</evidence>
<dbReference type="GO" id="GO:0046872">
    <property type="term" value="F:metal ion binding"/>
    <property type="evidence" value="ECO:0007669"/>
    <property type="project" value="UniProtKB-KW"/>
</dbReference>
<evidence type="ECO:0000256" key="1">
    <source>
        <dbReference type="ARBA" id="ARBA00005896"/>
    </source>
</evidence>
<dbReference type="AlphaFoldDB" id="A0A0D6MLW1"/>
<feature type="domain" description="TauD/TfdA-like" evidence="6">
    <location>
        <begin position="6"/>
        <end position="272"/>
    </location>
</feature>
<dbReference type="Proteomes" id="UP000032679">
    <property type="component" value="Unassembled WGS sequence"/>
</dbReference>
<comment type="caution">
    <text evidence="7">The sequence shown here is derived from an EMBL/GenBank/DDBJ whole genome shotgun (WGS) entry which is preliminary data.</text>
</comment>
<evidence type="ECO:0000256" key="3">
    <source>
        <dbReference type="ARBA" id="ARBA00022964"/>
    </source>
</evidence>
<dbReference type="Gene3D" id="3.60.130.10">
    <property type="entry name" value="Clavaminate synthase-like"/>
    <property type="match status" value="1"/>
</dbReference>
<evidence type="ECO:0000256" key="4">
    <source>
        <dbReference type="ARBA" id="ARBA00023002"/>
    </source>
</evidence>